<dbReference type="VEuPathDB" id="FungiDB:BO71DRAFT_70302"/>
<sequence>MTDGTLLILPFAGGGPCPDSPRHYWPSLGCPPAAGEEEAVSCFLLRSTESLAAPCKVQPILQIPRRMKHACGRLKPWMVRLPFASIVSGAAMVREAPRGRTSCNLLQAPIAPQAPKGQLAAQTRSDSLLLVGDLAFPWSQSDIGTGIHQSCDMVAHHHTRARARALSPVRSYLLTCAILAFLEHSWKESRIPGGFRDGDLDALVLPLIMFPPIPSSSSAGTSLAPLPSFSDLFATHTPLQMAHQTVIARCLPVIFFFFFQLHTYKLT</sequence>
<proteinExistence type="predicted"/>
<organism evidence="1 2">
    <name type="scientific">Aspergillus ellipticus CBS 707.79</name>
    <dbReference type="NCBI Taxonomy" id="1448320"/>
    <lineage>
        <taxon>Eukaryota</taxon>
        <taxon>Fungi</taxon>
        <taxon>Dikarya</taxon>
        <taxon>Ascomycota</taxon>
        <taxon>Pezizomycotina</taxon>
        <taxon>Eurotiomycetes</taxon>
        <taxon>Eurotiomycetidae</taxon>
        <taxon>Eurotiales</taxon>
        <taxon>Aspergillaceae</taxon>
        <taxon>Aspergillus</taxon>
        <taxon>Aspergillus subgen. Circumdati</taxon>
    </lineage>
</organism>
<evidence type="ECO:0000313" key="2">
    <source>
        <dbReference type="Proteomes" id="UP000247810"/>
    </source>
</evidence>
<keyword evidence="2" id="KW-1185">Reference proteome</keyword>
<reference evidence="1 2" key="1">
    <citation type="submission" date="2018-02" db="EMBL/GenBank/DDBJ databases">
        <title>The genomes of Aspergillus section Nigri reveals drivers in fungal speciation.</title>
        <authorList>
            <consortium name="DOE Joint Genome Institute"/>
            <person name="Vesth T.C."/>
            <person name="Nybo J."/>
            <person name="Theobald S."/>
            <person name="Brandl J."/>
            <person name="Frisvad J.C."/>
            <person name="Nielsen K.F."/>
            <person name="Lyhne E.K."/>
            <person name="Kogle M.E."/>
            <person name="Kuo A."/>
            <person name="Riley R."/>
            <person name="Clum A."/>
            <person name="Nolan M."/>
            <person name="Lipzen A."/>
            <person name="Salamov A."/>
            <person name="Henrissat B."/>
            <person name="Wiebenga A."/>
            <person name="De vries R.P."/>
            <person name="Grigoriev I.V."/>
            <person name="Mortensen U.H."/>
            <person name="Andersen M.R."/>
            <person name="Baker S.E."/>
        </authorList>
    </citation>
    <scope>NUCLEOTIDE SEQUENCE [LARGE SCALE GENOMIC DNA]</scope>
    <source>
        <strain evidence="1 2">CBS 707.79</strain>
    </source>
</reference>
<evidence type="ECO:0000313" key="1">
    <source>
        <dbReference type="EMBL" id="PYH98187.1"/>
    </source>
</evidence>
<dbReference type="AlphaFoldDB" id="A0A319DVH0"/>
<accession>A0A319DVH0</accession>
<dbReference type="Proteomes" id="UP000247810">
    <property type="component" value="Unassembled WGS sequence"/>
</dbReference>
<name>A0A319DVH0_9EURO</name>
<gene>
    <name evidence="1" type="ORF">BO71DRAFT_70302</name>
</gene>
<protein>
    <submittedName>
        <fullName evidence="1">Uncharacterized protein</fullName>
    </submittedName>
</protein>
<dbReference type="EMBL" id="KZ825814">
    <property type="protein sequence ID" value="PYH98187.1"/>
    <property type="molecule type" value="Genomic_DNA"/>
</dbReference>